<dbReference type="Proteomes" id="UP000075604">
    <property type="component" value="Unassembled WGS sequence"/>
</dbReference>
<evidence type="ECO:0000313" key="2">
    <source>
        <dbReference type="Proteomes" id="UP000075604"/>
    </source>
</evidence>
<protein>
    <submittedName>
        <fullName evidence="1">Uncharacterized protein</fullName>
    </submittedName>
</protein>
<comment type="caution">
    <text evidence="1">The sequence shown here is derived from an EMBL/GenBank/DDBJ whole genome shotgun (WGS) entry which is preliminary data.</text>
</comment>
<organism evidence="1 2">
    <name type="scientific">Sorangium cellulosum</name>
    <name type="common">Polyangium cellulosum</name>
    <dbReference type="NCBI Taxonomy" id="56"/>
    <lineage>
        <taxon>Bacteria</taxon>
        <taxon>Pseudomonadati</taxon>
        <taxon>Myxococcota</taxon>
        <taxon>Polyangia</taxon>
        <taxon>Polyangiales</taxon>
        <taxon>Polyangiaceae</taxon>
        <taxon>Sorangium</taxon>
    </lineage>
</organism>
<name>A0A150PYC2_SORCE</name>
<gene>
    <name evidence="1" type="ORF">BE04_43490</name>
</gene>
<reference evidence="1 2" key="1">
    <citation type="submission" date="2014-02" db="EMBL/GenBank/DDBJ databases">
        <title>The small core and large imbalanced accessory genome model reveals a collaborative survival strategy of Sorangium cellulosum strains in nature.</title>
        <authorList>
            <person name="Han K."/>
            <person name="Peng R."/>
            <person name="Blom J."/>
            <person name="Li Y.-Z."/>
        </authorList>
    </citation>
    <scope>NUCLEOTIDE SEQUENCE [LARGE SCALE GENOMIC DNA]</scope>
    <source>
        <strain evidence="1 2">So0157-18</strain>
    </source>
</reference>
<dbReference type="EMBL" id="JELX01000875">
    <property type="protein sequence ID" value="KYF60709.1"/>
    <property type="molecule type" value="Genomic_DNA"/>
</dbReference>
<evidence type="ECO:0000313" key="1">
    <source>
        <dbReference type="EMBL" id="KYF60709.1"/>
    </source>
</evidence>
<dbReference type="AlphaFoldDB" id="A0A150PYC2"/>
<proteinExistence type="predicted"/>
<sequence>MGDGGEEALLERLDLGEAPAHGLDLPGEVAHLGGAAHLGGRVELALAEALRLRGDGRERLGDGARDPVTVRAIRCARSAATTQAAMEMARPFESAEALAPRASSSLTRTRAWSSPMRRTHASVSCSSRRTRSCWTSGSVRWPQVPPSSAPCASWRWPSIDGSIGSEGSKAGSPTSAFSAAIRVRRIGATSSQGAPREHASWPRRMASPIAQAAWWSAASRRSSSVSSLKRFCSDEVIWASDPRTTPRATSITSTGAV</sequence>
<accession>A0A150PYC2</accession>